<sequence length="118" mass="13752">MSFLIEVSFLDMRPSKALYEDISRHALQLEHFAPTLTDCRITVRHTEARHRTGNHYRVLARVSLPGAQFEARRETGNDTHADVHVAVRDTFAALRRQLQDFLQVRRGEVKHHERPDAR</sequence>
<name>A0A160MZZ9_9GAMM</name>
<organism evidence="1 2">
    <name type="scientific">Dyella thiooxydans</name>
    <dbReference type="NCBI Taxonomy" id="445710"/>
    <lineage>
        <taxon>Bacteria</taxon>
        <taxon>Pseudomonadati</taxon>
        <taxon>Pseudomonadota</taxon>
        <taxon>Gammaproteobacteria</taxon>
        <taxon>Lysobacterales</taxon>
        <taxon>Rhodanobacteraceae</taxon>
        <taxon>Dyella</taxon>
    </lineage>
</organism>
<reference evidence="1 2" key="1">
    <citation type="submission" date="2016-02" db="EMBL/GenBank/DDBJ databases">
        <title>Complete genome sequencing and analysis of ATSB10, Dyella thiooxydans isolated from rhizosphere soil of sunflower (Helianthus annuus L.).</title>
        <authorList>
            <person name="Lee Y."/>
            <person name="Hwangbo K."/>
            <person name="Chung H."/>
            <person name="Yoo J."/>
            <person name="Kim K.Y."/>
            <person name="Sa T.M."/>
            <person name="Um Y."/>
            <person name="Madhaiyan M."/>
        </authorList>
    </citation>
    <scope>NUCLEOTIDE SEQUENCE [LARGE SCALE GENOMIC DNA]</scope>
    <source>
        <strain evidence="1 2">ATSB10</strain>
    </source>
</reference>
<evidence type="ECO:0008006" key="3">
    <source>
        <dbReference type="Google" id="ProtNLM"/>
    </source>
</evidence>
<dbReference type="RefSeq" id="WP_063671002.1">
    <property type="nucleotide sequence ID" value="NZ_CP014841.1"/>
</dbReference>
<dbReference type="EMBL" id="CP014841">
    <property type="protein sequence ID" value="AND68488.1"/>
    <property type="molecule type" value="Genomic_DNA"/>
</dbReference>
<gene>
    <name evidence="1" type="ORF">ATSB10_10340</name>
</gene>
<dbReference type="InterPro" id="IPR036567">
    <property type="entry name" value="RHF-like"/>
</dbReference>
<dbReference type="AlphaFoldDB" id="A0A160MZZ9"/>
<dbReference type="PATRIC" id="fig|445710.3.peg.1030"/>
<evidence type="ECO:0000313" key="1">
    <source>
        <dbReference type="EMBL" id="AND68488.1"/>
    </source>
</evidence>
<proteinExistence type="predicted"/>
<accession>A0A160MZZ9</accession>
<dbReference type="Proteomes" id="UP000077255">
    <property type="component" value="Chromosome"/>
</dbReference>
<dbReference type="Gene3D" id="3.30.160.100">
    <property type="entry name" value="Ribosome hibernation promotion factor-like"/>
    <property type="match status" value="1"/>
</dbReference>
<evidence type="ECO:0000313" key="2">
    <source>
        <dbReference type="Proteomes" id="UP000077255"/>
    </source>
</evidence>
<dbReference type="Pfam" id="PF02482">
    <property type="entry name" value="Ribosomal_S30AE"/>
    <property type="match status" value="1"/>
</dbReference>
<protein>
    <recommendedName>
        <fullName evidence="3">Ribosome-associated translation inhibitor RaiA</fullName>
    </recommendedName>
</protein>
<dbReference type="KEGG" id="dtx:ATSB10_10340"/>
<dbReference type="InterPro" id="IPR003489">
    <property type="entry name" value="RHF/RaiA"/>
</dbReference>
<dbReference type="SUPFAM" id="SSF69754">
    <property type="entry name" value="Ribosome binding protein Y (YfiA homologue)"/>
    <property type="match status" value="1"/>
</dbReference>
<keyword evidence="2" id="KW-1185">Reference proteome</keyword>
<dbReference type="STRING" id="445710.ATSB10_10340"/>